<dbReference type="Proteomes" id="UP000199481">
    <property type="component" value="Unassembled WGS sequence"/>
</dbReference>
<keyword evidence="3" id="KW-1185">Reference proteome</keyword>
<evidence type="ECO:0000256" key="1">
    <source>
        <dbReference type="SAM" id="MobiDB-lite"/>
    </source>
</evidence>
<proteinExistence type="predicted"/>
<organism evidence="2 3">
    <name type="scientific">Carnobacterium viridans</name>
    <dbReference type="NCBI Taxonomy" id="174587"/>
    <lineage>
        <taxon>Bacteria</taxon>
        <taxon>Bacillati</taxon>
        <taxon>Bacillota</taxon>
        <taxon>Bacilli</taxon>
        <taxon>Lactobacillales</taxon>
        <taxon>Carnobacteriaceae</taxon>
        <taxon>Carnobacterium</taxon>
    </lineage>
</organism>
<protein>
    <submittedName>
        <fullName evidence="2">Uncharacterized protein</fullName>
    </submittedName>
</protein>
<dbReference type="OrthoDB" id="2157503at2"/>
<gene>
    <name evidence="2" type="ORF">SAMN04487752_0779</name>
</gene>
<dbReference type="RefSeq" id="WP_035023251.1">
    <property type="nucleotide sequence ID" value="NZ_CP084916.1"/>
</dbReference>
<dbReference type="EMBL" id="FNJW01000008">
    <property type="protein sequence ID" value="SDQ11542.1"/>
    <property type="molecule type" value="Genomic_DNA"/>
</dbReference>
<feature type="region of interest" description="Disordered" evidence="1">
    <location>
        <begin position="65"/>
        <end position="96"/>
    </location>
</feature>
<evidence type="ECO:0000313" key="3">
    <source>
        <dbReference type="Proteomes" id="UP000199481"/>
    </source>
</evidence>
<evidence type="ECO:0000313" key="2">
    <source>
        <dbReference type="EMBL" id="SDQ11542.1"/>
    </source>
</evidence>
<accession>A0A1H0Y8V1</accession>
<feature type="compositionally biased region" description="Basic and acidic residues" evidence="1">
    <location>
        <begin position="65"/>
        <end position="82"/>
    </location>
</feature>
<dbReference type="AlphaFoldDB" id="A0A1H0Y8V1"/>
<name>A0A1H0Y8V1_9LACT</name>
<sequence>MDKSEVHLSNGKTVIFNSSAEQLLNKVTDEDGELLESFVLLEDDKGVSCYLNPSQIVTISVLKPNKNEKHQDSKGKHTKENLDAISNLSKDIGNME</sequence>
<reference evidence="3" key="1">
    <citation type="submission" date="2016-10" db="EMBL/GenBank/DDBJ databases">
        <authorList>
            <person name="Varghese N."/>
            <person name="Submissions S."/>
        </authorList>
    </citation>
    <scope>NUCLEOTIDE SEQUENCE [LARGE SCALE GENOMIC DNA]</scope>
    <source>
        <strain evidence="3">MPL-11</strain>
    </source>
</reference>